<keyword evidence="6" id="KW-0807">Transducer</keyword>
<sequence>MKEKSRRMTLMMKLGGGTALLVVLVTVLCVGAAVMIFTGFLENDARQKAELAVDGLENILTSKKDETRAVTLFLARYGSIAGDVVSGDTAALIEKLTPMWKETDLDFVTVLDARGNVLARLHEPDKKGDSLANQANVRGALAGQVTTVVEPGTQIPLSARTGVPVKDASGKVVGVVSAGLSFSREAFVDQVKKLFNAEVTIFAGDTRLMTTIIQDGKRVVGTKLDPAVAAKVLGGQRFEGRADILGIPYVTAYHPLPGPDGKPVGIYFSGIPMNVLEETWNSVVRTVALLAAAVLVVGLLFQGWLVRKIVKGVRSMVHYMKEAEEGRLCAAREDFDVRSRDEVGDMADALASMTSKLCAIISELREDALVSAQKAQSLAALSEETLASMEEVGGEVDRVTVLSEGSAAALEETGAGVHEVAESASSAARASEEGAEAAAATRETSEKAVKEVEHSIRLIRDGGQKVQETAREMQEVAKAVDSISGFVATITSIADQTNLLALNAAIEAARAGEHGRGFAVVADEVRKLAEQSGHAAQEVQKLISALENGAERSLSVTGEAKSIMENTVKSAEGALQELNRAMAQIAKSTDAMQGIAAVAQEQAASAEEMTAGVEQVSRSTGEVMEAIRQIKTASGETVDASRNLAVEAQALAENAEKIDRLLSGFVVSKEAGLLPAK</sequence>
<evidence type="ECO:0000256" key="8">
    <source>
        <dbReference type="SAM" id="Coils"/>
    </source>
</evidence>
<dbReference type="PANTHER" id="PTHR32089">
    <property type="entry name" value="METHYL-ACCEPTING CHEMOTAXIS PROTEIN MCPB"/>
    <property type="match status" value="1"/>
</dbReference>
<evidence type="ECO:0000256" key="1">
    <source>
        <dbReference type="ARBA" id="ARBA00004651"/>
    </source>
</evidence>
<dbReference type="SUPFAM" id="SSF58104">
    <property type="entry name" value="Methyl-accepting chemotaxis protein (MCP) signaling domain"/>
    <property type="match status" value="1"/>
</dbReference>
<keyword evidence="8" id="KW-0175">Coiled coil</keyword>
<dbReference type="Pfam" id="PF17203">
    <property type="entry name" value="sCache_3_2"/>
    <property type="match status" value="1"/>
</dbReference>
<evidence type="ECO:0000256" key="4">
    <source>
        <dbReference type="ARBA" id="ARBA00022989"/>
    </source>
</evidence>
<comment type="subcellular location">
    <subcellularLocation>
        <location evidence="1">Cell membrane</location>
        <topology evidence="1">Multi-pass membrane protein</topology>
    </subcellularLocation>
</comment>
<dbReference type="Pfam" id="PF17202">
    <property type="entry name" value="sCache_3_3"/>
    <property type="match status" value="1"/>
</dbReference>
<evidence type="ECO:0000313" key="11">
    <source>
        <dbReference type="EMBL" id="MPM10403.1"/>
    </source>
</evidence>
<accession>A0A644X7Z8</accession>
<dbReference type="PROSITE" id="PS50885">
    <property type="entry name" value="HAMP"/>
    <property type="match status" value="1"/>
</dbReference>
<name>A0A644X7Z8_9ZZZZ</name>
<evidence type="ECO:0000256" key="2">
    <source>
        <dbReference type="ARBA" id="ARBA00022475"/>
    </source>
</evidence>
<dbReference type="Pfam" id="PF00672">
    <property type="entry name" value="HAMP"/>
    <property type="match status" value="1"/>
</dbReference>
<dbReference type="PANTHER" id="PTHR32089:SF112">
    <property type="entry name" value="LYSOZYME-LIKE PROTEIN-RELATED"/>
    <property type="match status" value="1"/>
</dbReference>
<feature type="domain" description="HAMP" evidence="10">
    <location>
        <begin position="307"/>
        <end position="362"/>
    </location>
</feature>
<keyword evidence="2" id="KW-1003">Cell membrane</keyword>
<keyword evidence="4" id="KW-1133">Transmembrane helix</keyword>
<reference evidence="11" key="1">
    <citation type="submission" date="2019-08" db="EMBL/GenBank/DDBJ databases">
        <authorList>
            <person name="Kucharzyk K."/>
            <person name="Murdoch R.W."/>
            <person name="Higgins S."/>
            <person name="Loffler F."/>
        </authorList>
    </citation>
    <scope>NUCLEOTIDE SEQUENCE</scope>
</reference>
<dbReference type="Gene3D" id="3.30.450.20">
    <property type="entry name" value="PAS domain"/>
    <property type="match status" value="1"/>
</dbReference>
<keyword evidence="3" id="KW-0812">Transmembrane</keyword>
<organism evidence="11">
    <name type="scientific">bioreactor metagenome</name>
    <dbReference type="NCBI Taxonomy" id="1076179"/>
    <lineage>
        <taxon>unclassified sequences</taxon>
        <taxon>metagenomes</taxon>
        <taxon>ecological metagenomes</taxon>
    </lineage>
</organism>
<dbReference type="SMART" id="SM00283">
    <property type="entry name" value="MA"/>
    <property type="match status" value="1"/>
</dbReference>
<dbReference type="SUPFAM" id="SSF103190">
    <property type="entry name" value="Sensory domain-like"/>
    <property type="match status" value="2"/>
</dbReference>
<evidence type="ECO:0000259" key="10">
    <source>
        <dbReference type="PROSITE" id="PS50885"/>
    </source>
</evidence>
<evidence type="ECO:0000259" key="9">
    <source>
        <dbReference type="PROSITE" id="PS50111"/>
    </source>
</evidence>
<evidence type="ECO:0000256" key="6">
    <source>
        <dbReference type="ARBA" id="ARBA00023224"/>
    </source>
</evidence>
<dbReference type="Gene3D" id="1.10.287.950">
    <property type="entry name" value="Methyl-accepting chemotaxis protein"/>
    <property type="match status" value="1"/>
</dbReference>
<evidence type="ECO:0000256" key="5">
    <source>
        <dbReference type="ARBA" id="ARBA00023136"/>
    </source>
</evidence>
<dbReference type="Gene3D" id="6.10.340.10">
    <property type="match status" value="1"/>
</dbReference>
<dbReference type="InterPro" id="IPR003660">
    <property type="entry name" value="HAMP_dom"/>
</dbReference>
<protein>
    <submittedName>
        <fullName evidence="11">Uncharacterized protein</fullName>
    </submittedName>
</protein>
<comment type="caution">
    <text evidence="11">The sequence shown here is derived from an EMBL/GenBank/DDBJ whole genome shotgun (WGS) entry which is preliminary data.</text>
</comment>
<dbReference type="AlphaFoldDB" id="A0A644X7Z8"/>
<feature type="coiled-coil region" evidence="8">
    <location>
        <begin position="561"/>
        <end position="588"/>
    </location>
</feature>
<dbReference type="InterPro" id="IPR033463">
    <property type="entry name" value="sCache_3"/>
</dbReference>
<gene>
    <name evidence="11" type="ORF">SDC9_56735</name>
</gene>
<evidence type="ECO:0000256" key="7">
    <source>
        <dbReference type="ARBA" id="ARBA00029447"/>
    </source>
</evidence>
<comment type="similarity">
    <text evidence="7">Belongs to the methyl-accepting chemotaxis (MCP) protein family.</text>
</comment>
<keyword evidence="5" id="KW-0472">Membrane</keyword>
<dbReference type="CDD" id="cd06225">
    <property type="entry name" value="HAMP"/>
    <property type="match status" value="1"/>
</dbReference>
<dbReference type="GO" id="GO:0005886">
    <property type="term" value="C:plasma membrane"/>
    <property type="evidence" value="ECO:0007669"/>
    <property type="project" value="UniProtKB-SubCell"/>
</dbReference>
<dbReference type="PROSITE" id="PS50111">
    <property type="entry name" value="CHEMOTAXIS_TRANSDUC_2"/>
    <property type="match status" value="1"/>
</dbReference>
<dbReference type="InterPro" id="IPR029151">
    <property type="entry name" value="Sensor-like_sf"/>
</dbReference>
<proteinExistence type="inferred from homology"/>
<dbReference type="GO" id="GO:0007165">
    <property type="term" value="P:signal transduction"/>
    <property type="evidence" value="ECO:0007669"/>
    <property type="project" value="UniProtKB-KW"/>
</dbReference>
<feature type="domain" description="Methyl-accepting transducer" evidence="9">
    <location>
        <begin position="374"/>
        <end position="617"/>
    </location>
</feature>
<dbReference type="Pfam" id="PF00015">
    <property type="entry name" value="MCPsignal"/>
    <property type="match status" value="1"/>
</dbReference>
<dbReference type="InterPro" id="IPR004089">
    <property type="entry name" value="MCPsignal_dom"/>
</dbReference>
<dbReference type="EMBL" id="VSSQ01001688">
    <property type="protein sequence ID" value="MPM10403.1"/>
    <property type="molecule type" value="Genomic_DNA"/>
</dbReference>
<evidence type="ECO:0000256" key="3">
    <source>
        <dbReference type="ARBA" id="ARBA00022692"/>
    </source>
</evidence>